<dbReference type="Gene3D" id="3.90.75.20">
    <property type="match status" value="1"/>
</dbReference>
<sequence length="165" mass="18970">MSEYVIRLAYEKGYRVTDDGIVKGLYRNRLKIHVGTNGYPLFGIKDQGKNVTVPAHRFAAYCYFGEEVFSHECVRHVNGVKTDISRDNLVLGSLSDNYHDIPHEWRSDFAMKGASARRRLTECDVRNIRKKLASGESYRNLSNEYSVAKSTIQQIKEGKSYKWVI</sequence>
<accession>A0A268P576</accession>
<proteinExistence type="predicted"/>
<dbReference type="InterPro" id="IPR044925">
    <property type="entry name" value="His-Me_finger_sf"/>
</dbReference>
<dbReference type="SUPFAM" id="SSF54060">
    <property type="entry name" value="His-Me finger endonucleases"/>
    <property type="match status" value="1"/>
</dbReference>
<evidence type="ECO:0000313" key="1">
    <source>
        <dbReference type="EMBL" id="PAE90904.1"/>
    </source>
</evidence>
<dbReference type="Proteomes" id="UP000216207">
    <property type="component" value="Unassembled WGS sequence"/>
</dbReference>
<dbReference type="EMBL" id="NPCC01000002">
    <property type="protein sequence ID" value="PAE90904.1"/>
    <property type="molecule type" value="Genomic_DNA"/>
</dbReference>
<gene>
    <name evidence="1" type="ORF">CHH72_00350</name>
</gene>
<dbReference type="AlphaFoldDB" id="A0A268P576"/>
<protein>
    <recommendedName>
        <fullName evidence="3">HNH nuclease domain-containing protein</fullName>
    </recommendedName>
</protein>
<organism evidence="1 2">
    <name type="scientific">Shouchella clausii</name>
    <name type="common">Alkalihalobacillus clausii</name>
    <dbReference type="NCBI Taxonomy" id="79880"/>
    <lineage>
        <taxon>Bacteria</taxon>
        <taxon>Bacillati</taxon>
        <taxon>Bacillota</taxon>
        <taxon>Bacilli</taxon>
        <taxon>Bacillales</taxon>
        <taxon>Bacillaceae</taxon>
        <taxon>Shouchella</taxon>
    </lineage>
</organism>
<name>A0A268P576_SHOCL</name>
<evidence type="ECO:0008006" key="3">
    <source>
        <dbReference type="Google" id="ProtNLM"/>
    </source>
</evidence>
<comment type="caution">
    <text evidence="1">The sequence shown here is derived from an EMBL/GenBank/DDBJ whole genome shotgun (WGS) entry which is preliminary data.</text>
</comment>
<dbReference type="RefSeq" id="WP_095325972.1">
    <property type="nucleotide sequence ID" value="NZ_NPCC01000002.1"/>
</dbReference>
<evidence type="ECO:0000313" key="2">
    <source>
        <dbReference type="Proteomes" id="UP000216207"/>
    </source>
</evidence>
<reference evidence="1 2" key="1">
    <citation type="submission" date="2017-07" db="EMBL/GenBank/DDBJ databases">
        <title>Isolation and whole genome analysis of endospore-forming bacteria from heroin.</title>
        <authorList>
            <person name="Kalinowski J."/>
            <person name="Ahrens B."/>
            <person name="Al-Dilaimi A."/>
            <person name="Winkler A."/>
            <person name="Wibberg D."/>
            <person name="Schleenbecker U."/>
            <person name="Ruckert C."/>
            <person name="Wolfel R."/>
            <person name="Grass G."/>
        </authorList>
    </citation>
    <scope>NUCLEOTIDE SEQUENCE [LARGE SCALE GENOMIC DNA]</scope>
    <source>
        <strain evidence="1 2">7539</strain>
    </source>
</reference>